<evidence type="ECO:0000256" key="1">
    <source>
        <dbReference type="SAM" id="MobiDB-lite"/>
    </source>
</evidence>
<gene>
    <name evidence="2" type="ORF">HNY73_001530</name>
</gene>
<name>A0A8T0G3Z9_ARGBR</name>
<keyword evidence="3" id="KW-1185">Reference proteome</keyword>
<evidence type="ECO:0000313" key="3">
    <source>
        <dbReference type="Proteomes" id="UP000807504"/>
    </source>
</evidence>
<organism evidence="2 3">
    <name type="scientific">Argiope bruennichi</name>
    <name type="common">Wasp spider</name>
    <name type="synonym">Aranea bruennichi</name>
    <dbReference type="NCBI Taxonomy" id="94029"/>
    <lineage>
        <taxon>Eukaryota</taxon>
        <taxon>Metazoa</taxon>
        <taxon>Ecdysozoa</taxon>
        <taxon>Arthropoda</taxon>
        <taxon>Chelicerata</taxon>
        <taxon>Arachnida</taxon>
        <taxon>Araneae</taxon>
        <taxon>Araneomorphae</taxon>
        <taxon>Entelegynae</taxon>
        <taxon>Araneoidea</taxon>
        <taxon>Araneidae</taxon>
        <taxon>Argiope</taxon>
    </lineage>
</organism>
<proteinExistence type="predicted"/>
<comment type="caution">
    <text evidence="2">The sequence shown here is derived from an EMBL/GenBank/DDBJ whole genome shotgun (WGS) entry which is preliminary data.</text>
</comment>
<feature type="region of interest" description="Disordered" evidence="1">
    <location>
        <begin position="23"/>
        <end position="49"/>
    </location>
</feature>
<dbReference type="EMBL" id="JABXBU010000001">
    <property type="protein sequence ID" value="KAF8797245.1"/>
    <property type="molecule type" value="Genomic_DNA"/>
</dbReference>
<dbReference type="AlphaFoldDB" id="A0A8T0G3Z9"/>
<protein>
    <submittedName>
        <fullName evidence="2">Uncharacterized protein</fullName>
    </submittedName>
</protein>
<reference evidence="2" key="1">
    <citation type="journal article" date="2020" name="bioRxiv">
        <title>Chromosome-level reference genome of the European wasp spider Argiope bruennichi: a resource for studies on range expansion and evolutionary adaptation.</title>
        <authorList>
            <person name="Sheffer M.M."/>
            <person name="Hoppe A."/>
            <person name="Krehenwinkel H."/>
            <person name="Uhl G."/>
            <person name="Kuss A.W."/>
            <person name="Jensen L."/>
            <person name="Jensen C."/>
            <person name="Gillespie R.G."/>
            <person name="Hoff K.J."/>
            <person name="Prost S."/>
        </authorList>
    </citation>
    <scope>NUCLEOTIDE SEQUENCE</scope>
</reference>
<dbReference type="Proteomes" id="UP000807504">
    <property type="component" value="Unassembled WGS sequence"/>
</dbReference>
<evidence type="ECO:0000313" key="2">
    <source>
        <dbReference type="EMBL" id="KAF8797245.1"/>
    </source>
</evidence>
<sequence length="97" mass="10844">MSDGRAADRLIILASSISERLVTAQDGPEDAGSIVDHRKQTQPRASAEEERMLRAAAINRAEERNSVKKESEREREIRHLLALLNPSLPVLCELHYG</sequence>
<accession>A0A8T0G3Z9</accession>
<reference evidence="2" key="2">
    <citation type="submission" date="2020-06" db="EMBL/GenBank/DDBJ databases">
        <authorList>
            <person name="Sheffer M."/>
        </authorList>
    </citation>
    <scope>NUCLEOTIDE SEQUENCE</scope>
</reference>